<proteinExistence type="predicted"/>
<comment type="caution">
    <text evidence="2">The sequence shown here is derived from an EMBL/GenBank/DDBJ whole genome shotgun (WGS) entry which is preliminary data.</text>
</comment>
<evidence type="ECO:0000259" key="1">
    <source>
        <dbReference type="PROSITE" id="PS51186"/>
    </source>
</evidence>
<feature type="domain" description="N-acetyltransferase" evidence="1">
    <location>
        <begin position="5"/>
        <end position="166"/>
    </location>
</feature>
<gene>
    <name evidence="2" type="primary">rimI</name>
    <name evidence="2" type="ORF">ACFFN0_03910</name>
</gene>
<dbReference type="EMBL" id="JBHMAX010000007">
    <property type="protein sequence ID" value="MFB9731187.1"/>
    <property type="molecule type" value="Genomic_DNA"/>
</dbReference>
<dbReference type="InterPro" id="IPR000182">
    <property type="entry name" value="GNAT_dom"/>
</dbReference>
<dbReference type="RefSeq" id="WP_238330328.1">
    <property type="nucleotide sequence ID" value="NZ_JBHMAX010000007.1"/>
</dbReference>
<reference evidence="2 3" key="1">
    <citation type="submission" date="2024-09" db="EMBL/GenBank/DDBJ databases">
        <authorList>
            <person name="Sun Q."/>
            <person name="Mori K."/>
        </authorList>
    </citation>
    <scope>NUCLEOTIDE SEQUENCE [LARGE SCALE GENOMIC DNA]</scope>
    <source>
        <strain evidence="2 3">JCM 12763</strain>
    </source>
</reference>
<dbReference type="NCBIfam" id="TIGR01575">
    <property type="entry name" value="rimI"/>
    <property type="match status" value="1"/>
</dbReference>
<dbReference type="EC" id="2.3.1.266" evidence="2"/>
<keyword evidence="2" id="KW-0687">Ribonucleoprotein</keyword>
<dbReference type="Gene3D" id="3.40.630.30">
    <property type="match status" value="1"/>
</dbReference>
<dbReference type="PROSITE" id="PS51186">
    <property type="entry name" value="GNAT"/>
    <property type="match status" value="1"/>
</dbReference>
<dbReference type="GO" id="GO:0005840">
    <property type="term" value="C:ribosome"/>
    <property type="evidence" value="ECO:0007669"/>
    <property type="project" value="UniProtKB-KW"/>
</dbReference>
<dbReference type="PANTHER" id="PTHR43072:SF60">
    <property type="entry name" value="L-2,4-DIAMINOBUTYRIC ACID ACETYLTRANSFERASE"/>
    <property type="match status" value="1"/>
</dbReference>
<organism evidence="2 3">
    <name type="scientific">Ornithinimicrobium kibberense</name>
    <dbReference type="NCBI Taxonomy" id="282060"/>
    <lineage>
        <taxon>Bacteria</taxon>
        <taxon>Bacillati</taxon>
        <taxon>Actinomycetota</taxon>
        <taxon>Actinomycetes</taxon>
        <taxon>Micrococcales</taxon>
        <taxon>Ornithinimicrobiaceae</taxon>
        <taxon>Ornithinimicrobium</taxon>
    </lineage>
</organism>
<dbReference type="InterPro" id="IPR006464">
    <property type="entry name" value="AcTrfase_RimI/Ard1"/>
</dbReference>
<keyword evidence="2" id="KW-0012">Acyltransferase</keyword>
<dbReference type="GO" id="GO:0008999">
    <property type="term" value="F:protein-N-terminal-alanine acetyltransferase activity"/>
    <property type="evidence" value="ECO:0007669"/>
    <property type="project" value="UniProtKB-EC"/>
</dbReference>
<keyword evidence="2" id="KW-0689">Ribosomal protein</keyword>
<dbReference type="PANTHER" id="PTHR43072">
    <property type="entry name" value="N-ACETYLTRANSFERASE"/>
    <property type="match status" value="1"/>
</dbReference>
<dbReference type="InterPro" id="IPR016181">
    <property type="entry name" value="Acyl_CoA_acyltransferase"/>
</dbReference>
<evidence type="ECO:0000313" key="2">
    <source>
        <dbReference type="EMBL" id="MFB9731187.1"/>
    </source>
</evidence>
<sequence length="168" mass="17985">MTGSTTLRAAGWRDLAAMARLERRCFPADAWSAATFWSELAGRPTRSYWVLTGPAAGGSDGPAEDEQILGYAGMSSDGETADVMTLAVGPETRGHGWGSRLLERLHDHARDSGAGAMMLEVRADNPAARHLYAAAGYEQVNVRRGYYRSSDGGSAVDALVLRKELSLP</sequence>
<name>A0ABV5V086_9MICO</name>
<evidence type="ECO:0000313" key="3">
    <source>
        <dbReference type="Proteomes" id="UP001589613"/>
    </source>
</evidence>
<accession>A0ABV5V086</accession>
<keyword evidence="2" id="KW-0808">Transferase</keyword>
<dbReference type="Proteomes" id="UP001589613">
    <property type="component" value="Unassembled WGS sequence"/>
</dbReference>
<dbReference type="CDD" id="cd04301">
    <property type="entry name" value="NAT_SF"/>
    <property type="match status" value="1"/>
</dbReference>
<dbReference type="Pfam" id="PF00583">
    <property type="entry name" value="Acetyltransf_1"/>
    <property type="match status" value="1"/>
</dbReference>
<dbReference type="SUPFAM" id="SSF55729">
    <property type="entry name" value="Acyl-CoA N-acyltransferases (Nat)"/>
    <property type="match status" value="1"/>
</dbReference>
<protein>
    <submittedName>
        <fullName evidence="2">Ribosomal protein S18-alanine N-acetyltransferase</fullName>
        <ecNumber evidence="2">2.3.1.266</ecNumber>
    </submittedName>
</protein>
<keyword evidence="3" id="KW-1185">Reference proteome</keyword>